<evidence type="ECO:0000256" key="5">
    <source>
        <dbReference type="ARBA" id="ARBA00023015"/>
    </source>
</evidence>
<comment type="caution">
    <text evidence="9">The sequence shown here is derived from an EMBL/GenBank/DDBJ whole genome shotgun (WGS) entry which is preliminary data.</text>
</comment>
<dbReference type="SMART" id="SM00345">
    <property type="entry name" value="HTH_GNTR"/>
    <property type="match status" value="1"/>
</dbReference>
<keyword evidence="3" id="KW-0032">Aminotransferase</keyword>
<dbReference type="EMBL" id="AFEU01000002">
    <property type="protein sequence ID" value="EIJ80443.1"/>
    <property type="molecule type" value="Genomic_DNA"/>
</dbReference>
<dbReference type="GO" id="GO:0008483">
    <property type="term" value="F:transaminase activity"/>
    <property type="evidence" value="ECO:0007669"/>
    <property type="project" value="UniProtKB-KW"/>
</dbReference>
<evidence type="ECO:0000256" key="6">
    <source>
        <dbReference type="ARBA" id="ARBA00023125"/>
    </source>
</evidence>
<evidence type="ECO:0000259" key="8">
    <source>
        <dbReference type="PROSITE" id="PS50949"/>
    </source>
</evidence>
<evidence type="ECO:0000256" key="4">
    <source>
        <dbReference type="ARBA" id="ARBA00022898"/>
    </source>
</evidence>
<gene>
    <name evidence="9" type="ORF">PB1_08787</name>
</gene>
<dbReference type="Pfam" id="PF00155">
    <property type="entry name" value="Aminotran_1_2"/>
    <property type="match status" value="1"/>
</dbReference>
<evidence type="ECO:0000256" key="3">
    <source>
        <dbReference type="ARBA" id="ARBA00022576"/>
    </source>
</evidence>
<dbReference type="RefSeq" id="WP_003351900.1">
    <property type="nucleotide sequence ID" value="NZ_AFEU01000002.1"/>
</dbReference>
<dbReference type="InterPro" id="IPR015422">
    <property type="entry name" value="PyrdxlP-dep_Trfase_small"/>
</dbReference>
<evidence type="ECO:0000313" key="10">
    <source>
        <dbReference type="Proteomes" id="UP000010523"/>
    </source>
</evidence>
<dbReference type="PRINTS" id="PR00035">
    <property type="entry name" value="HTHGNTR"/>
</dbReference>
<keyword evidence="6" id="KW-0238">DNA-binding</keyword>
<dbReference type="OrthoDB" id="9802328at2"/>
<dbReference type="SUPFAM" id="SSF46785">
    <property type="entry name" value="Winged helix' DNA-binding domain"/>
    <property type="match status" value="1"/>
</dbReference>
<dbReference type="FunFam" id="1.10.10.10:FF:000079">
    <property type="entry name" value="GntR family transcriptional regulator"/>
    <property type="match status" value="1"/>
</dbReference>
<dbReference type="GO" id="GO:0030170">
    <property type="term" value="F:pyridoxal phosphate binding"/>
    <property type="evidence" value="ECO:0007669"/>
    <property type="project" value="InterPro"/>
</dbReference>
<accession>I3E1S2</accession>
<reference evidence="9 10" key="1">
    <citation type="journal article" date="2012" name="Appl. Environ. Microbiol.">
        <title>Genome Sequence of Thermotolerant Bacillus methanolicus: Features and Regulation Related to Methylotrophy and Production of L-Lysine and L-Glutamate from Methanol.</title>
        <authorList>
            <person name="Heggeset T.M."/>
            <person name="Krog A."/>
            <person name="Balzer S."/>
            <person name="Wentzel A."/>
            <person name="Ellingsen T.E."/>
            <person name="Brautaset T."/>
        </authorList>
    </citation>
    <scope>NUCLEOTIDE SEQUENCE [LARGE SCALE GENOMIC DNA]</scope>
    <source>
        <strain evidence="9 10">PB1</strain>
    </source>
</reference>
<dbReference type="InterPro" id="IPR036390">
    <property type="entry name" value="WH_DNA-bd_sf"/>
</dbReference>
<keyword evidence="5" id="KW-0805">Transcription regulation</keyword>
<dbReference type="InterPro" id="IPR036388">
    <property type="entry name" value="WH-like_DNA-bd_sf"/>
</dbReference>
<dbReference type="PATRIC" id="fig|997296.3.peg.1866"/>
<proteinExistence type="inferred from homology"/>
<dbReference type="CDD" id="cd00609">
    <property type="entry name" value="AAT_like"/>
    <property type="match status" value="1"/>
</dbReference>
<dbReference type="Gene3D" id="1.10.10.10">
    <property type="entry name" value="Winged helix-like DNA-binding domain superfamily/Winged helix DNA-binding domain"/>
    <property type="match status" value="1"/>
</dbReference>
<keyword evidence="3" id="KW-0808">Transferase</keyword>
<dbReference type="Gene3D" id="3.90.1150.10">
    <property type="entry name" value="Aspartate Aminotransferase, domain 1"/>
    <property type="match status" value="1"/>
</dbReference>
<dbReference type="Pfam" id="PF00392">
    <property type="entry name" value="GntR"/>
    <property type="match status" value="1"/>
</dbReference>
<dbReference type="Gene3D" id="3.40.640.10">
    <property type="entry name" value="Type I PLP-dependent aspartate aminotransferase-like (Major domain)"/>
    <property type="match status" value="1"/>
</dbReference>
<evidence type="ECO:0000256" key="7">
    <source>
        <dbReference type="ARBA" id="ARBA00023163"/>
    </source>
</evidence>
<protein>
    <submittedName>
        <fullName evidence="9">Transcriptional regulator</fullName>
    </submittedName>
</protein>
<dbReference type="eggNOG" id="COG1167">
    <property type="taxonomic scope" value="Bacteria"/>
</dbReference>
<dbReference type="InterPro" id="IPR015424">
    <property type="entry name" value="PyrdxlP-dep_Trfase"/>
</dbReference>
<comment type="similarity">
    <text evidence="2">In the C-terminal section; belongs to the class-I pyridoxal-phosphate-dependent aminotransferase family.</text>
</comment>
<comment type="cofactor">
    <cofactor evidence="1">
        <name>pyridoxal 5'-phosphate</name>
        <dbReference type="ChEBI" id="CHEBI:597326"/>
    </cofactor>
</comment>
<dbReference type="CDD" id="cd07377">
    <property type="entry name" value="WHTH_GntR"/>
    <property type="match status" value="1"/>
</dbReference>
<dbReference type="PROSITE" id="PS50949">
    <property type="entry name" value="HTH_GNTR"/>
    <property type="match status" value="1"/>
</dbReference>
<dbReference type="InterPro" id="IPR015421">
    <property type="entry name" value="PyrdxlP-dep_Trfase_major"/>
</dbReference>
<feature type="domain" description="HTH gntR-type" evidence="8">
    <location>
        <begin position="11"/>
        <end position="79"/>
    </location>
</feature>
<name>I3E1S2_BACMT</name>
<dbReference type="InterPro" id="IPR051446">
    <property type="entry name" value="HTH_trans_reg/aminotransferase"/>
</dbReference>
<keyword evidence="10" id="KW-1185">Reference proteome</keyword>
<keyword evidence="7" id="KW-0804">Transcription</keyword>
<evidence type="ECO:0000313" key="9">
    <source>
        <dbReference type="EMBL" id="EIJ80443.1"/>
    </source>
</evidence>
<dbReference type="InterPro" id="IPR000524">
    <property type="entry name" value="Tscrpt_reg_HTH_GntR"/>
</dbReference>
<dbReference type="GO" id="GO:0003677">
    <property type="term" value="F:DNA binding"/>
    <property type="evidence" value="ECO:0007669"/>
    <property type="project" value="UniProtKB-KW"/>
</dbReference>
<dbReference type="PANTHER" id="PTHR46577">
    <property type="entry name" value="HTH-TYPE TRANSCRIPTIONAL REGULATORY PROTEIN GABR"/>
    <property type="match status" value="1"/>
</dbReference>
<evidence type="ECO:0000256" key="2">
    <source>
        <dbReference type="ARBA" id="ARBA00005384"/>
    </source>
</evidence>
<keyword evidence="4" id="KW-0663">Pyridoxal phosphate</keyword>
<dbReference type="STRING" id="997296.PB1_08787"/>
<organism evidence="9 10">
    <name type="scientific">Bacillus methanolicus PB1</name>
    <dbReference type="NCBI Taxonomy" id="997296"/>
    <lineage>
        <taxon>Bacteria</taxon>
        <taxon>Bacillati</taxon>
        <taxon>Bacillota</taxon>
        <taxon>Bacilli</taxon>
        <taxon>Bacillales</taxon>
        <taxon>Bacillaceae</taxon>
        <taxon>Bacillus</taxon>
    </lineage>
</organism>
<dbReference type="GO" id="GO:0003700">
    <property type="term" value="F:DNA-binding transcription factor activity"/>
    <property type="evidence" value="ECO:0007669"/>
    <property type="project" value="InterPro"/>
</dbReference>
<evidence type="ECO:0000256" key="1">
    <source>
        <dbReference type="ARBA" id="ARBA00001933"/>
    </source>
</evidence>
<dbReference type="SUPFAM" id="SSF53383">
    <property type="entry name" value="PLP-dependent transferases"/>
    <property type="match status" value="1"/>
</dbReference>
<dbReference type="PANTHER" id="PTHR46577:SF2">
    <property type="entry name" value="TRANSCRIPTIONAL REGULATORY PROTEIN"/>
    <property type="match status" value="1"/>
</dbReference>
<sequence length="483" mass="54812">MEWRPNRASEVPLYKQIANYLESRILNGEFPPGSRLPSERVLANQWKVNRSTVNYAFEELRSAGLVHRIVGRGTVVIRDLPGSGEKQFPNWDIYVKQGYYPPNNPVNQNIYRFIRADEEIINFAIGELSSDLQPVKLMQDAYSSIELNNDLGYEHIQGNITLREIISEHLKVYRKIDSTPSSLLITSGAQQAIHLIIRGLLKPGDSVAIEDPSYAYSLPIFHSEGLHTHLLPVENKGIDPEQIITLHKRHRLKMLFLNPTYQNPTGTTLDLERRRRILDICSKFGIAIVEDDPYSITGYDGTSIASMKSMDNEGLVLYVSSLTKIIASGLRIGWILGPQTVINHLADVKQQFDFIHPGLPQLIAAKLLSSKHFDEHIRHLREGLKIKRDLIVRSLEKELKGSISFSVPEGGIHLWCKLNDEEIDENLLFKESLNKGVVFAPGSTLGSKHNYIRFTYSRAETNCISEGIRLFAQLLRELKKNDK</sequence>
<dbReference type="AlphaFoldDB" id="I3E1S2"/>
<dbReference type="InterPro" id="IPR004839">
    <property type="entry name" value="Aminotransferase_I/II_large"/>
</dbReference>
<dbReference type="Proteomes" id="UP000010523">
    <property type="component" value="Unassembled WGS sequence"/>
</dbReference>